<reference evidence="1" key="1">
    <citation type="submission" date="2017-08" db="EMBL/GenBank/DDBJ databases">
        <authorList>
            <consortium name="Urmite Genomes"/>
        </authorList>
    </citation>
    <scope>NUCLEOTIDE SEQUENCE [LARGE SCALE GENOMIC DNA]</scope>
    <source>
        <strain evidence="1">IHUMI-LCC2</strain>
    </source>
</reference>
<protein>
    <recommendedName>
        <fullName evidence="3">F-box domain-containing protein</fullName>
    </recommendedName>
</protein>
<keyword evidence="2" id="KW-1185">Reference proteome</keyword>
<dbReference type="EMBL" id="LT906555">
    <property type="protein sequence ID" value="SNW62647.1"/>
    <property type="molecule type" value="Genomic_DNA"/>
</dbReference>
<dbReference type="GeneID" id="35382565"/>
<organism evidence="1">
    <name type="scientific">Orpheovirus IHUMI-LCC2</name>
    <dbReference type="NCBI Taxonomy" id="2023057"/>
    <lineage>
        <taxon>Viruses</taxon>
        <taxon>Varidnaviria</taxon>
        <taxon>Bamfordvirae</taxon>
        <taxon>Nucleocytoviricota</taxon>
        <taxon>Megaviricetes</taxon>
        <taxon>Pimascovirales</taxon>
        <taxon>Ocovirineae</taxon>
        <taxon>Orpheoviridae</taxon>
        <taxon>Alphaorpheovirus</taxon>
        <taxon>Alphaorpheovirus massiliense</taxon>
    </lineage>
</organism>
<name>A0A2I2L545_9VIRU</name>
<dbReference type="KEGG" id="vg:35382565"/>
<gene>
    <name evidence="1" type="ORF">ORPV_743</name>
</gene>
<sequence>MDLCILPEEIISHITTFCKSNKSLSVIRRCCKWTYFNTKFVYLTSYMPNYNCTKQYKIWKNKVMFAHGHDWFIWKEKFRKDGENYNFIAIRNDRLKYHKTYVTSCNYDSKLEEYYYSVVDEYYTIMLSYRNIKRGNIKYKIYIDDKDIKYIHFRVPVTYKSYHCYISEVKK</sequence>
<proteinExistence type="predicted"/>
<evidence type="ECO:0000313" key="2">
    <source>
        <dbReference type="Proteomes" id="UP000236316"/>
    </source>
</evidence>
<accession>A0A2I2L545</accession>
<dbReference type="Proteomes" id="UP000236316">
    <property type="component" value="Segment"/>
</dbReference>
<evidence type="ECO:0008006" key="3">
    <source>
        <dbReference type="Google" id="ProtNLM"/>
    </source>
</evidence>
<evidence type="ECO:0000313" key="1">
    <source>
        <dbReference type="EMBL" id="SNW62647.1"/>
    </source>
</evidence>
<dbReference type="RefSeq" id="YP_009448949.1">
    <property type="nucleotide sequence ID" value="NC_036594.1"/>
</dbReference>